<dbReference type="EMBL" id="JACEFF010000571">
    <property type="protein sequence ID" value="KAH9635213.1"/>
    <property type="molecule type" value="Genomic_DNA"/>
</dbReference>
<evidence type="ECO:0000313" key="2">
    <source>
        <dbReference type="EMBL" id="KAH9635213.1"/>
    </source>
</evidence>
<dbReference type="AlphaFoldDB" id="A0A922MEM4"/>
<accession>A0A922MEM4</accession>
<evidence type="ECO:0000313" key="3">
    <source>
        <dbReference type="Proteomes" id="UP000814243"/>
    </source>
</evidence>
<gene>
    <name evidence="2" type="ORF">HF086_009553</name>
</gene>
<feature type="compositionally biased region" description="Basic and acidic residues" evidence="1">
    <location>
        <begin position="1"/>
        <end position="10"/>
    </location>
</feature>
<evidence type="ECO:0000256" key="1">
    <source>
        <dbReference type="SAM" id="MobiDB-lite"/>
    </source>
</evidence>
<feature type="region of interest" description="Disordered" evidence="1">
    <location>
        <begin position="1"/>
        <end position="20"/>
    </location>
</feature>
<sequence>MHNNNDHNGKMETSAAPAKGKGPIIDPALCRCCRSIKKCRLLTVEYEWMGTKETYSDMFMDCFGLLVSIIQLY</sequence>
<reference evidence="2" key="1">
    <citation type="journal article" date="2021" name="G3 (Bethesda)">
        <title>Genome and transcriptome analysis of the beet armyworm Spodoptera exigua reveals targets for pest control. .</title>
        <authorList>
            <person name="Simon S."/>
            <person name="Breeschoten T."/>
            <person name="Jansen H.J."/>
            <person name="Dirks R.P."/>
            <person name="Schranz M.E."/>
            <person name="Ros V.I.D."/>
        </authorList>
    </citation>
    <scope>NUCLEOTIDE SEQUENCE</scope>
    <source>
        <strain evidence="2">TB_SE_WUR_2020</strain>
    </source>
</reference>
<proteinExistence type="predicted"/>
<dbReference type="Proteomes" id="UP000814243">
    <property type="component" value="Unassembled WGS sequence"/>
</dbReference>
<comment type="caution">
    <text evidence="2">The sequence shown here is derived from an EMBL/GenBank/DDBJ whole genome shotgun (WGS) entry which is preliminary data.</text>
</comment>
<organism evidence="2 3">
    <name type="scientific">Spodoptera exigua</name>
    <name type="common">Beet armyworm</name>
    <name type="synonym">Noctua fulgens</name>
    <dbReference type="NCBI Taxonomy" id="7107"/>
    <lineage>
        <taxon>Eukaryota</taxon>
        <taxon>Metazoa</taxon>
        <taxon>Ecdysozoa</taxon>
        <taxon>Arthropoda</taxon>
        <taxon>Hexapoda</taxon>
        <taxon>Insecta</taxon>
        <taxon>Pterygota</taxon>
        <taxon>Neoptera</taxon>
        <taxon>Endopterygota</taxon>
        <taxon>Lepidoptera</taxon>
        <taxon>Glossata</taxon>
        <taxon>Ditrysia</taxon>
        <taxon>Noctuoidea</taxon>
        <taxon>Noctuidae</taxon>
        <taxon>Amphipyrinae</taxon>
        <taxon>Spodoptera</taxon>
    </lineage>
</organism>
<protein>
    <submittedName>
        <fullName evidence="2">Uncharacterized protein</fullName>
    </submittedName>
</protein>
<name>A0A922MEM4_SPOEX</name>